<evidence type="ECO:0000256" key="6">
    <source>
        <dbReference type="ARBA" id="ARBA00023306"/>
    </source>
</evidence>
<evidence type="ECO:0000256" key="2">
    <source>
        <dbReference type="ARBA" id="ARBA00022737"/>
    </source>
</evidence>
<dbReference type="Proteomes" id="UP001447188">
    <property type="component" value="Unassembled WGS sequence"/>
</dbReference>
<dbReference type="InterPro" id="IPR007192">
    <property type="entry name" value="APC8"/>
</dbReference>
<dbReference type="PANTHER" id="PTHR12558">
    <property type="entry name" value="CELL DIVISION CYCLE 16,23,27"/>
    <property type="match status" value="1"/>
</dbReference>
<reference evidence="9 10" key="1">
    <citation type="submission" date="2024-02" db="EMBL/GenBank/DDBJ databases">
        <title>Discinaceae phylogenomics.</title>
        <authorList>
            <person name="Dirks A.C."/>
            <person name="James T.Y."/>
        </authorList>
    </citation>
    <scope>NUCLEOTIDE SEQUENCE [LARGE SCALE GENOMIC DNA]</scope>
    <source>
        <strain evidence="9 10">ACD0624</strain>
    </source>
</reference>
<keyword evidence="6" id="KW-0131">Cell cycle</keyword>
<feature type="repeat" description="TPR" evidence="7">
    <location>
        <begin position="393"/>
        <end position="426"/>
    </location>
</feature>
<dbReference type="PANTHER" id="PTHR12558:SF10">
    <property type="entry name" value="CELL DIVISION CYCLE PROTEIN 23 HOMOLOG"/>
    <property type="match status" value="1"/>
</dbReference>
<name>A0ABR3GDM8_9PEZI</name>
<sequence length="607" mass="68752">MATSMPDPQQLYNALTTAVLKCSERCLYQAAKWSAFLLYSPSSPLLPSQTELTYLSSRAAEALTSMPPMPVLATTLPQAYLHPISTTPSEAALEAAELPNFLLAKSYFDVREYDRSSAALANCRSVKSRFLHLYARYIAGEKRRDEESEMILGPLDSAATANRELQGISTSLQEIISTKNREGEVDGEEWGEEDGWLLYLYGVVLLKQKNTEEARGALVKSLCLYPYNWSAWLELGSTLGNLSDLNSILSHLPNNIMTNLFLLHANQELYQTSESVHSQLTDLLRIFPTSAFLHTTRALLHYHARDFEEAEAIFDSLIKADPHRLDCLDHYSNILYVMERRPKLGFLAQLATGTDKFRPETCCVVGNYYSLKSEHEKAVMYFRRALTLDRAFLSAWTLMGHEYVEMKNTHAAIEAYRRAVDVNRKDYRAWYGLGLSYEVLEMHYYALFYFQRAASLRPYDPQMWQAMGSCFDRMNRPSEAIKAYKRALISPSPASSSSLPPSSSSTVAGASTSFDPSILLQIGYMHEKLHATKEAARWMEMALREEDEGGVTQATSKARMWLARWEFGNRNWGKAAEYANELCQDGQELEEAKALVRDLRSRMDVGK</sequence>
<feature type="repeat" description="TPR" evidence="7">
    <location>
        <begin position="427"/>
        <end position="460"/>
    </location>
</feature>
<keyword evidence="3" id="KW-0498">Mitosis</keyword>
<keyword evidence="1" id="KW-0132">Cell division</keyword>
<dbReference type="SUPFAM" id="SSF48452">
    <property type="entry name" value="TPR-like"/>
    <property type="match status" value="3"/>
</dbReference>
<keyword evidence="4" id="KW-0833">Ubl conjugation pathway</keyword>
<feature type="domain" description="Cdc23" evidence="8">
    <location>
        <begin position="11"/>
        <end position="298"/>
    </location>
</feature>
<evidence type="ECO:0000256" key="5">
    <source>
        <dbReference type="ARBA" id="ARBA00022803"/>
    </source>
</evidence>
<evidence type="ECO:0000259" key="8">
    <source>
        <dbReference type="Pfam" id="PF04049"/>
    </source>
</evidence>
<comment type="caution">
    <text evidence="9">The sequence shown here is derived from an EMBL/GenBank/DDBJ whole genome shotgun (WGS) entry which is preliminary data.</text>
</comment>
<dbReference type="Pfam" id="PF13181">
    <property type="entry name" value="TPR_8"/>
    <property type="match status" value="2"/>
</dbReference>
<evidence type="ECO:0000256" key="3">
    <source>
        <dbReference type="ARBA" id="ARBA00022776"/>
    </source>
</evidence>
<organism evidence="9 10">
    <name type="scientific">Discina gigas</name>
    <dbReference type="NCBI Taxonomy" id="1032678"/>
    <lineage>
        <taxon>Eukaryota</taxon>
        <taxon>Fungi</taxon>
        <taxon>Dikarya</taxon>
        <taxon>Ascomycota</taxon>
        <taxon>Pezizomycotina</taxon>
        <taxon>Pezizomycetes</taxon>
        <taxon>Pezizales</taxon>
        <taxon>Discinaceae</taxon>
        <taxon>Discina</taxon>
    </lineage>
</organism>
<keyword evidence="5 7" id="KW-0802">TPR repeat</keyword>
<evidence type="ECO:0000256" key="4">
    <source>
        <dbReference type="ARBA" id="ARBA00022786"/>
    </source>
</evidence>
<dbReference type="InterPro" id="IPR011990">
    <property type="entry name" value="TPR-like_helical_dom_sf"/>
</dbReference>
<dbReference type="SMART" id="SM00028">
    <property type="entry name" value="TPR"/>
    <property type="match status" value="7"/>
</dbReference>
<keyword evidence="10" id="KW-1185">Reference proteome</keyword>
<dbReference type="Pfam" id="PF04049">
    <property type="entry name" value="ANAPC8"/>
    <property type="match status" value="1"/>
</dbReference>
<accession>A0ABR3GDM8</accession>
<dbReference type="Gene3D" id="1.25.40.10">
    <property type="entry name" value="Tetratricopeptide repeat domain"/>
    <property type="match status" value="2"/>
</dbReference>
<proteinExistence type="predicted"/>
<evidence type="ECO:0000256" key="7">
    <source>
        <dbReference type="PROSITE-ProRule" id="PRU00339"/>
    </source>
</evidence>
<dbReference type="EMBL" id="JBBBZM010000106">
    <property type="protein sequence ID" value="KAL0634019.1"/>
    <property type="molecule type" value="Genomic_DNA"/>
</dbReference>
<gene>
    <name evidence="9" type="primary">cut23</name>
    <name evidence="9" type="ORF">Q9L58_007037</name>
</gene>
<dbReference type="PROSITE" id="PS50005">
    <property type="entry name" value="TPR"/>
    <property type="match status" value="3"/>
</dbReference>
<protein>
    <submittedName>
        <fullName evidence="9">Anaphase-promoting complex subunit 8</fullName>
    </submittedName>
</protein>
<evidence type="ECO:0000256" key="1">
    <source>
        <dbReference type="ARBA" id="ARBA00022618"/>
    </source>
</evidence>
<evidence type="ECO:0000313" key="10">
    <source>
        <dbReference type="Proteomes" id="UP001447188"/>
    </source>
</evidence>
<keyword evidence="2" id="KW-0677">Repeat</keyword>
<dbReference type="Pfam" id="PF13414">
    <property type="entry name" value="TPR_11"/>
    <property type="match status" value="1"/>
</dbReference>
<feature type="repeat" description="TPR" evidence="7">
    <location>
        <begin position="359"/>
        <end position="392"/>
    </location>
</feature>
<dbReference type="InterPro" id="IPR019734">
    <property type="entry name" value="TPR_rpt"/>
</dbReference>
<evidence type="ECO:0000313" key="9">
    <source>
        <dbReference type="EMBL" id="KAL0634019.1"/>
    </source>
</evidence>